<evidence type="ECO:0000313" key="3">
    <source>
        <dbReference type="Proteomes" id="UP000023152"/>
    </source>
</evidence>
<evidence type="ECO:0000313" key="2">
    <source>
        <dbReference type="EMBL" id="ETO35328.1"/>
    </source>
</evidence>
<keyword evidence="3" id="KW-1185">Reference proteome</keyword>
<dbReference type="AlphaFoldDB" id="X6PB24"/>
<evidence type="ECO:0000256" key="1">
    <source>
        <dbReference type="SAM" id="Coils"/>
    </source>
</evidence>
<accession>X6PB24</accession>
<reference evidence="2 3" key="1">
    <citation type="journal article" date="2013" name="Curr. Biol.">
        <title>The Genome of the Foraminiferan Reticulomyxa filosa.</title>
        <authorList>
            <person name="Glockner G."/>
            <person name="Hulsmann N."/>
            <person name="Schleicher M."/>
            <person name="Noegel A.A."/>
            <person name="Eichinger L."/>
            <person name="Gallinger C."/>
            <person name="Pawlowski J."/>
            <person name="Sierra R."/>
            <person name="Euteneuer U."/>
            <person name="Pillet L."/>
            <person name="Moustafa A."/>
            <person name="Platzer M."/>
            <person name="Groth M."/>
            <person name="Szafranski K."/>
            <person name="Schliwa M."/>
        </authorList>
    </citation>
    <scope>NUCLEOTIDE SEQUENCE [LARGE SCALE GENOMIC DNA]</scope>
</reference>
<name>X6PB24_RETFI</name>
<gene>
    <name evidence="2" type="ORF">RFI_01735</name>
</gene>
<sequence>MSFVDRISFNFFKIKQNDTKLTFIRFFPTVFQKTLTPQIKIMSFFLREGLPHKMRNLEETLTKLEACQNELVQAKQDLANEHQLRQSSYVNPTFQSLICTGCVCNYRECCQLVADNSKFQNEICHMTTLKNTLTDELEKVKLHSAKLQEFGHLKIAFFFF</sequence>
<proteinExistence type="predicted"/>
<comment type="caution">
    <text evidence="2">The sequence shown here is derived from an EMBL/GenBank/DDBJ whole genome shotgun (WGS) entry which is preliminary data.</text>
</comment>
<protein>
    <submittedName>
        <fullName evidence="2">Uncharacterized protein</fullName>
    </submittedName>
</protein>
<dbReference type="EMBL" id="ASPP01001718">
    <property type="protein sequence ID" value="ETO35328.1"/>
    <property type="molecule type" value="Genomic_DNA"/>
</dbReference>
<dbReference type="Proteomes" id="UP000023152">
    <property type="component" value="Unassembled WGS sequence"/>
</dbReference>
<feature type="coiled-coil region" evidence="1">
    <location>
        <begin position="54"/>
        <end position="84"/>
    </location>
</feature>
<keyword evidence="1" id="KW-0175">Coiled coil</keyword>
<organism evidence="2 3">
    <name type="scientific">Reticulomyxa filosa</name>
    <dbReference type="NCBI Taxonomy" id="46433"/>
    <lineage>
        <taxon>Eukaryota</taxon>
        <taxon>Sar</taxon>
        <taxon>Rhizaria</taxon>
        <taxon>Retaria</taxon>
        <taxon>Foraminifera</taxon>
        <taxon>Monothalamids</taxon>
        <taxon>Reticulomyxidae</taxon>
        <taxon>Reticulomyxa</taxon>
    </lineage>
</organism>